<dbReference type="EMBL" id="CP048209">
    <property type="protein sequence ID" value="QHT63293.1"/>
    <property type="molecule type" value="Genomic_DNA"/>
</dbReference>
<keyword evidence="2" id="KW-1185">Reference proteome</keyword>
<organism evidence="1 2">
    <name type="scientific">Paenibacillus lycopersici</name>
    <dbReference type="NCBI Taxonomy" id="2704462"/>
    <lineage>
        <taxon>Bacteria</taxon>
        <taxon>Bacillati</taxon>
        <taxon>Bacillota</taxon>
        <taxon>Bacilli</taxon>
        <taxon>Bacillales</taxon>
        <taxon>Paenibacillaceae</taxon>
        <taxon>Paenibacillus</taxon>
    </lineage>
</organism>
<dbReference type="KEGG" id="plyc:GXP70_27230"/>
<dbReference type="RefSeq" id="WP_162359726.1">
    <property type="nucleotide sequence ID" value="NZ_CP048209.1"/>
</dbReference>
<sequence>MRQPACVWKSRAGSNTWTSCGRRLNNADILKKTVDFIEKIPTKNVDFVRWNMRGLNSFQTIYDELANEYAWIAK</sequence>
<accession>A0A6C0G4V8</accession>
<protein>
    <submittedName>
        <fullName evidence="1">Uncharacterized protein</fullName>
    </submittedName>
</protein>
<proteinExistence type="predicted"/>
<dbReference type="Proteomes" id="UP000476064">
    <property type="component" value="Chromosome"/>
</dbReference>
<reference evidence="1 2" key="1">
    <citation type="submission" date="2020-01" db="EMBL/GenBank/DDBJ databases">
        <title>Paenibacillus sp. nov., isolated from tomato rhizosphere.</title>
        <authorList>
            <person name="Weon H.-Y."/>
            <person name="Lee S.A."/>
        </authorList>
    </citation>
    <scope>NUCLEOTIDE SEQUENCE [LARGE SCALE GENOMIC DNA]</scope>
    <source>
        <strain evidence="1 2">12200R-189</strain>
    </source>
</reference>
<dbReference type="AlphaFoldDB" id="A0A6C0G4V8"/>
<gene>
    <name evidence="1" type="ORF">GXP70_27230</name>
</gene>
<name>A0A6C0G4V8_9BACL</name>
<evidence type="ECO:0000313" key="1">
    <source>
        <dbReference type="EMBL" id="QHT63293.1"/>
    </source>
</evidence>
<evidence type="ECO:0000313" key="2">
    <source>
        <dbReference type="Proteomes" id="UP000476064"/>
    </source>
</evidence>